<dbReference type="KEGG" id="mcha:111021997"/>
<protein>
    <submittedName>
        <fullName evidence="2">Ethylene-responsive transcription factor ERF003-like</fullName>
    </submittedName>
</protein>
<dbReference type="AlphaFoldDB" id="A0A6J1DLD7"/>
<organism evidence="1 2">
    <name type="scientific">Momordica charantia</name>
    <name type="common">Bitter gourd</name>
    <name type="synonym">Balsam pear</name>
    <dbReference type="NCBI Taxonomy" id="3673"/>
    <lineage>
        <taxon>Eukaryota</taxon>
        <taxon>Viridiplantae</taxon>
        <taxon>Streptophyta</taxon>
        <taxon>Embryophyta</taxon>
        <taxon>Tracheophyta</taxon>
        <taxon>Spermatophyta</taxon>
        <taxon>Magnoliopsida</taxon>
        <taxon>eudicotyledons</taxon>
        <taxon>Gunneridae</taxon>
        <taxon>Pentapetalae</taxon>
        <taxon>rosids</taxon>
        <taxon>fabids</taxon>
        <taxon>Cucurbitales</taxon>
        <taxon>Cucurbitaceae</taxon>
        <taxon>Momordiceae</taxon>
        <taxon>Momordica</taxon>
    </lineage>
</organism>
<dbReference type="RefSeq" id="XP_022154838.1">
    <property type="nucleotide sequence ID" value="XM_022299146.1"/>
</dbReference>
<evidence type="ECO:0000313" key="1">
    <source>
        <dbReference type="Proteomes" id="UP000504603"/>
    </source>
</evidence>
<sequence>MCGAKARTNFQFNPNDSQSSSKLLSAALIAKLHKCHLASLQIAKKHIHKHPGFDPSYAPYGGSPTSIVGTTTDGWPQDETWVYSDEGQTEANNNIHQQCLQPLEDDHIEQMIQELLDLGSFEIIT</sequence>
<reference evidence="2" key="1">
    <citation type="submission" date="2025-08" db="UniProtKB">
        <authorList>
            <consortium name="RefSeq"/>
        </authorList>
    </citation>
    <scope>IDENTIFICATION</scope>
    <source>
        <strain evidence="2">OHB3-1</strain>
    </source>
</reference>
<gene>
    <name evidence="2" type="primary">LOC111021997</name>
</gene>
<dbReference type="GeneID" id="111021997"/>
<evidence type="ECO:0000313" key="2">
    <source>
        <dbReference type="RefSeq" id="XP_022154838.1"/>
    </source>
</evidence>
<accession>A0A6J1DLD7</accession>
<dbReference type="Proteomes" id="UP000504603">
    <property type="component" value="Unplaced"/>
</dbReference>
<keyword evidence="1" id="KW-1185">Reference proteome</keyword>
<proteinExistence type="predicted"/>
<dbReference type="OrthoDB" id="1920676at2759"/>
<name>A0A6J1DLD7_MOMCH</name>